<evidence type="ECO:0000313" key="2">
    <source>
        <dbReference type="Proteomes" id="UP000012589"/>
    </source>
</evidence>
<proteinExistence type="predicted"/>
<accession>N2AHF1</accession>
<protein>
    <recommendedName>
        <fullName evidence="3">Transposase Tn5 dimerisation domain-containing protein</fullName>
    </recommendedName>
</protein>
<sequence length="63" mass="6992">MLYCCARKTKEIPETYTLKEAIYDLGILSGIKGAPSDGMPGARSICQGLEVLCSLLDYRKYML</sequence>
<comment type="caution">
    <text evidence="1">The sequence shown here is derived from an EMBL/GenBank/DDBJ whole genome shotgun (WGS) entry which is preliminary data.</text>
</comment>
<dbReference type="HOGENOM" id="CLU_2927996_0_0_9"/>
<organism evidence="1 2">
    <name type="scientific">Eubacterium plexicaudatum ASF492</name>
    <dbReference type="NCBI Taxonomy" id="1235802"/>
    <lineage>
        <taxon>Bacteria</taxon>
        <taxon>Bacillati</taxon>
        <taxon>Bacillota</taxon>
        <taxon>Clostridia</taxon>
        <taxon>Eubacteriales</taxon>
        <taxon>Eubacteriaceae</taxon>
        <taxon>Eubacterium</taxon>
    </lineage>
</organism>
<dbReference type="Proteomes" id="UP000012589">
    <property type="component" value="Unassembled WGS sequence"/>
</dbReference>
<dbReference type="InterPro" id="IPR014737">
    <property type="entry name" value="Transposase_Tn5-like_C"/>
</dbReference>
<evidence type="ECO:0008006" key="3">
    <source>
        <dbReference type="Google" id="ProtNLM"/>
    </source>
</evidence>
<dbReference type="EMBL" id="AQFT01000102">
    <property type="protein sequence ID" value="EMZ23809.1"/>
    <property type="molecule type" value="Genomic_DNA"/>
</dbReference>
<keyword evidence="2" id="KW-1185">Reference proteome</keyword>
<evidence type="ECO:0000313" key="1">
    <source>
        <dbReference type="EMBL" id="EMZ23809.1"/>
    </source>
</evidence>
<dbReference type="AlphaFoldDB" id="N2AHF1"/>
<gene>
    <name evidence="1" type="ORF">C823_03503</name>
</gene>
<reference evidence="1 2" key="1">
    <citation type="journal article" date="2014" name="Genome Announc.">
        <title>Draft genome sequences of the altered schaedler flora, a defined bacterial community from gnotobiotic mice.</title>
        <authorList>
            <person name="Wannemuehler M.J."/>
            <person name="Overstreet A.M."/>
            <person name="Ward D.V."/>
            <person name="Phillips G.J."/>
        </authorList>
    </citation>
    <scope>NUCLEOTIDE SEQUENCE [LARGE SCALE GENOMIC DNA]</scope>
    <source>
        <strain evidence="1 2">ASF492</strain>
    </source>
</reference>
<dbReference type="Gene3D" id="1.10.740.10">
    <property type="entry name" value="Transferase Inhibitor Protein From Tn5, Chain"/>
    <property type="match status" value="1"/>
</dbReference>
<name>N2AHF1_9FIRM</name>